<reference evidence="3" key="1">
    <citation type="submission" date="2021-04" db="EMBL/GenBank/DDBJ databases">
        <authorList>
            <consortium name="Wellcome Sanger Institute Data Sharing"/>
        </authorList>
    </citation>
    <scope>NUCLEOTIDE SEQUENCE [LARGE SCALE GENOMIC DNA]</scope>
</reference>
<feature type="compositionally biased region" description="Low complexity" evidence="1">
    <location>
        <begin position="390"/>
        <end position="414"/>
    </location>
</feature>
<dbReference type="AlphaFoldDB" id="A0A3Q1J137"/>
<reference evidence="3" key="2">
    <citation type="submission" date="2025-08" db="UniProtKB">
        <authorList>
            <consortium name="Ensembl"/>
        </authorList>
    </citation>
    <scope>IDENTIFICATION</scope>
</reference>
<dbReference type="OrthoDB" id="6285995at2759"/>
<evidence type="ECO:0000313" key="4">
    <source>
        <dbReference type="Proteomes" id="UP000265040"/>
    </source>
</evidence>
<feature type="region of interest" description="Disordered" evidence="1">
    <location>
        <begin position="579"/>
        <end position="604"/>
    </location>
</feature>
<reference evidence="3" key="3">
    <citation type="submission" date="2025-09" db="UniProtKB">
        <authorList>
            <consortium name="Ensembl"/>
        </authorList>
    </citation>
    <scope>IDENTIFICATION</scope>
</reference>
<keyword evidence="4" id="KW-1185">Reference proteome</keyword>
<dbReference type="RefSeq" id="XP_026218044.1">
    <property type="nucleotide sequence ID" value="XM_026362259.1"/>
</dbReference>
<feature type="compositionally biased region" description="Low complexity" evidence="1">
    <location>
        <begin position="366"/>
        <end position="375"/>
    </location>
</feature>
<evidence type="ECO:0000259" key="2">
    <source>
        <dbReference type="Pfam" id="PF15813"/>
    </source>
</evidence>
<dbReference type="Pfam" id="PF15813">
    <property type="entry name" value="DUF4708"/>
    <property type="match status" value="1"/>
</dbReference>
<organism evidence="3 4">
    <name type="scientific">Anabas testudineus</name>
    <name type="common">Climbing perch</name>
    <name type="synonym">Anthias testudineus</name>
    <dbReference type="NCBI Taxonomy" id="64144"/>
    <lineage>
        <taxon>Eukaryota</taxon>
        <taxon>Metazoa</taxon>
        <taxon>Chordata</taxon>
        <taxon>Craniata</taxon>
        <taxon>Vertebrata</taxon>
        <taxon>Euteleostomi</taxon>
        <taxon>Actinopterygii</taxon>
        <taxon>Neopterygii</taxon>
        <taxon>Teleostei</taxon>
        <taxon>Neoteleostei</taxon>
        <taxon>Acanthomorphata</taxon>
        <taxon>Anabantaria</taxon>
        <taxon>Anabantiformes</taxon>
        <taxon>Anabantoidei</taxon>
        <taxon>Anabantidae</taxon>
        <taxon>Anabas</taxon>
    </lineage>
</organism>
<proteinExistence type="predicted"/>
<protein>
    <recommendedName>
        <fullName evidence="2">DUF4708 domain-containing protein</fullName>
    </recommendedName>
</protein>
<sequence length="690" mass="74980">MSEGAPQSLFFLRLPDLKKLFCITLSLQEEEEDPRSKQIKTCRELVLLYTDIVASPALDSLTDITVVMAISFFQKGIIQAFAQRHLLQLGSPQCLRPGVLQCCLSYSLITRLAPSWNKAGLYLIYGKNFLTDGGRMNSVSMELSTSEGQLCICVEANTVRLPPTTLQDFNLPPLVLTRFCIDPDSILNPTSTGAALWCHVLPSMKKGQIITISRQLPRDGPFRTYRDLQNHWNHLYGYRLPDLAEEEVVYCSVYFRLLGDRLFTYPLSCIRLQPVQRCPRVDLQGALGSFLSDIRVNLQSVCGFPACVTNKPCYHTVSLNTAATVQALSEQVNLNSSSSTRLVLTQLPAPPPPRILKPFFGSQPLSQQDQAQGHGHSQGGTGSKDGPLTSSSHVSYSSGYQSAPSLSSSSSSVPLLQPASSLTSSISSSLASPPPLSTQTLMNPAPKLVPIFKNKRPSRHVNVALLRVQKQQQSGGVKEKERVMIPTPGKNNSTTRPSSSSASLPIPALPTIPCFNRCLNPHSSTAHPKLNFSLSLESKSKPGFKLASKPEKLKLKSILKTSSGRHAVQGGTMQLLAAPHEAPPLPSSDVSNTETSKSSGGRVMCESKVKKSRAVTRDVDVEKMARNNQLSKLNSATLLAWLKGRGVLLSAKHKKEELMLKKQKSLCAGSGLGLSAASPASPHEDLGIRQ</sequence>
<feature type="compositionally biased region" description="Polar residues" evidence="1">
    <location>
        <begin position="588"/>
        <end position="599"/>
    </location>
</feature>
<dbReference type="InterPro" id="IPR031643">
    <property type="entry name" value="DUF4708"/>
</dbReference>
<evidence type="ECO:0000313" key="3">
    <source>
        <dbReference type="Ensembl" id="ENSATEP00000023738.1"/>
    </source>
</evidence>
<feature type="region of interest" description="Disordered" evidence="1">
    <location>
        <begin position="671"/>
        <end position="690"/>
    </location>
</feature>
<dbReference type="OMA" id="WYIQGRD"/>
<dbReference type="Ensembl" id="ENSATET00000024120.3">
    <property type="protein sequence ID" value="ENSATEP00000023738.1"/>
    <property type="gene ID" value="ENSATEG00000016466.3"/>
</dbReference>
<dbReference type="RefSeq" id="XP_026218045.1">
    <property type="nucleotide sequence ID" value="XM_026362260.1"/>
</dbReference>
<name>A0A3Q1J137_ANATE</name>
<evidence type="ECO:0000256" key="1">
    <source>
        <dbReference type="SAM" id="MobiDB-lite"/>
    </source>
</evidence>
<dbReference type="InParanoid" id="A0A3Q1J137"/>
<dbReference type="PANTHER" id="PTHR28495:SF1">
    <property type="entry name" value="GENE, 17266-RELATED"/>
    <property type="match status" value="1"/>
</dbReference>
<dbReference type="GeneTree" id="ENSGT00940000169201"/>
<dbReference type="GeneID" id="113163527"/>
<accession>A0A3Q1J137</accession>
<feature type="region of interest" description="Disordered" evidence="1">
    <location>
        <begin position="355"/>
        <end position="414"/>
    </location>
</feature>
<feature type="domain" description="DUF4708" evidence="2">
    <location>
        <begin position="7"/>
        <end position="279"/>
    </location>
</feature>
<dbReference type="PANTHER" id="PTHR28495">
    <property type="entry name" value="HYPOTHETICAL PROTEIN LOC100359752"/>
    <property type="match status" value="1"/>
</dbReference>
<dbReference type="STRING" id="64144.ENSATEP00000023738"/>
<dbReference type="Proteomes" id="UP000265040">
    <property type="component" value="Chromosome 2"/>
</dbReference>